<feature type="region of interest" description="Disordered" evidence="3">
    <location>
        <begin position="154"/>
        <end position="189"/>
    </location>
</feature>
<evidence type="ECO:0000313" key="6">
    <source>
        <dbReference type="Proteomes" id="UP000636479"/>
    </source>
</evidence>
<dbReference type="RefSeq" id="XP_037225936.1">
    <property type="nucleotide sequence ID" value="XM_037358026.1"/>
</dbReference>
<dbReference type="Gene3D" id="4.10.240.10">
    <property type="entry name" value="Zn(2)-C6 fungal-type DNA-binding domain"/>
    <property type="match status" value="1"/>
</dbReference>
<dbReference type="Proteomes" id="UP000636479">
    <property type="component" value="Unassembled WGS sequence"/>
</dbReference>
<protein>
    <submittedName>
        <fullName evidence="5">Zn(2)-C6 fungal-type domain-containing protein</fullName>
    </submittedName>
</protein>
<proteinExistence type="predicted"/>
<dbReference type="AlphaFoldDB" id="A0A8H6TCA4"/>
<evidence type="ECO:0000259" key="4">
    <source>
        <dbReference type="PROSITE" id="PS50048"/>
    </source>
</evidence>
<dbReference type="PANTHER" id="PTHR46910">
    <property type="entry name" value="TRANSCRIPTION FACTOR PDR1"/>
    <property type="match status" value="1"/>
</dbReference>
<dbReference type="OrthoDB" id="4456959at2759"/>
<evidence type="ECO:0000256" key="3">
    <source>
        <dbReference type="SAM" id="MobiDB-lite"/>
    </source>
</evidence>
<dbReference type="PANTHER" id="PTHR46910:SF38">
    <property type="entry name" value="ZN(2)-C6 FUNGAL-TYPE DOMAIN-CONTAINING PROTEIN"/>
    <property type="match status" value="1"/>
</dbReference>
<evidence type="ECO:0000256" key="2">
    <source>
        <dbReference type="ARBA" id="ARBA00023242"/>
    </source>
</evidence>
<feature type="region of interest" description="Disordered" evidence="3">
    <location>
        <begin position="437"/>
        <end position="469"/>
    </location>
</feature>
<organism evidence="5 6">
    <name type="scientific">Mycena indigotica</name>
    <dbReference type="NCBI Taxonomy" id="2126181"/>
    <lineage>
        <taxon>Eukaryota</taxon>
        <taxon>Fungi</taxon>
        <taxon>Dikarya</taxon>
        <taxon>Basidiomycota</taxon>
        <taxon>Agaricomycotina</taxon>
        <taxon>Agaricomycetes</taxon>
        <taxon>Agaricomycetidae</taxon>
        <taxon>Agaricales</taxon>
        <taxon>Marasmiineae</taxon>
        <taxon>Mycenaceae</taxon>
        <taxon>Mycena</taxon>
    </lineage>
</organism>
<evidence type="ECO:0000313" key="5">
    <source>
        <dbReference type="EMBL" id="KAF7315913.1"/>
    </source>
</evidence>
<dbReference type="GO" id="GO:0003677">
    <property type="term" value="F:DNA binding"/>
    <property type="evidence" value="ECO:0007669"/>
    <property type="project" value="InterPro"/>
</dbReference>
<dbReference type="InterPro" id="IPR007219">
    <property type="entry name" value="XnlR_reg_dom"/>
</dbReference>
<dbReference type="CDD" id="cd12148">
    <property type="entry name" value="fungal_TF_MHR"/>
    <property type="match status" value="1"/>
</dbReference>
<comment type="caution">
    <text evidence="5">The sequence shown here is derived from an EMBL/GenBank/DDBJ whole genome shotgun (WGS) entry which is preliminary data.</text>
</comment>
<feature type="region of interest" description="Disordered" evidence="3">
    <location>
        <begin position="829"/>
        <end position="848"/>
    </location>
</feature>
<dbReference type="GO" id="GO:0008270">
    <property type="term" value="F:zinc ion binding"/>
    <property type="evidence" value="ECO:0007669"/>
    <property type="project" value="InterPro"/>
</dbReference>
<dbReference type="InterPro" id="IPR001138">
    <property type="entry name" value="Zn2Cys6_DnaBD"/>
</dbReference>
<dbReference type="GO" id="GO:0000981">
    <property type="term" value="F:DNA-binding transcription factor activity, RNA polymerase II-specific"/>
    <property type="evidence" value="ECO:0007669"/>
    <property type="project" value="InterPro"/>
</dbReference>
<feature type="region of interest" description="Disordered" evidence="3">
    <location>
        <begin position="74"/>
        <end position="98"/>
    </location>
</feature>
<feature type="compositionally biased region" description="Polar residues" evidence="3">
    <location>
        <begin position="155"/>
        <end position="177"/>
    </location>
</feature>
<dbReference type="PROSITE" id="PS00463">
    <property type="entry name" value="ZN2_CY6_FUNGAL_1"/>
    <property type="match status" value="1"/>
</dbReference>
<dbReference type="CDD" id="cd00067">
    <property type="entry name" value="GAL4"/>
    <property type="match status" value="1"/>
</dbReference>
<dbReference type="GeneID" id="59340542"/>
<sequence length="848" mass="94334">MDASIPGMGLLYFSMTGNEDEGANPTPPPGSKRRRLRGACAECRQRKTRCDRAKQPGNICSNCIAFNCPCTDPRTESTHEPSAKPFSSKATTNSPPYGGKTAAEHVETIVVQSTAYIDARDLRMVLLDIAQYSRTIEEELKSCRAKLAACRAGLTPNTDSASPPNTTDFSSDTTAVSPETPEQDAEEDSDALVEDFHGMKLADGGRSRYFGESSGQHLFRTAEVYKIQHEGHTGSPTQIRRPEYWSSPWEKVPAARQLVYTFPPQDLMDSLVSIYFRHWNIFIPLLHRPTFERGIASGLHLSDHGFGALVLGVCALGARLSDDPRVIFPGTNTSLSAGWEWLQQIRYEEDPDSYFAMSLYGLQRNILLTLYLQSSNSPKQCWTLGGMSLKNLQDLGRHREKRYSDPPTVEDELYRRVFWAFIFGDMYMSAFLGRPRGTSEDEHDVDYPTDCDDEYWEDPDPSKRFQQPEGKPSQVAFFVSCLKLTTILGRAQKTIYSLKRNERGAGWSQSTVAELDSALNKWLDSIPDHLKWDPHRENSIFSAQSAALYASYYHVQIQIHRSFIPSPSNDKPLFSSFPSLAICSNAARACSHVMEVQAKLGVLLFLPQALSSLMDSALVLLVNVWGARQAGSSPDPQRAAADIRRCINCIAMYESRLQLAGRFCDLLATISSQVLVNPSPPATQVAHPRKRPRDPDFECQIPASQPPLDFPQDQQLSVEELISQYPFEDFLQAEPGAGTAPNMELTDVYPYSMPISTEELGHLPLYSSFDQAWTADPSLPAMGDIGLMFSFADAESAQEMAAAARYSAASIPPSNFLPQQPFLARPHDQLAGMPHIDPDPHNPSSWMN</sequence>
<dbReference type="InterPro" id="IPR050987">
    <property type="entry name" value="AtrR-like"/>
</dbReference>
<dbReference type="SMART" id="SM00906">
    <property type="entry name" value="Fungal_trans"/>
    <property type="match status" value="1"/>
</dbReference>
<keyword evidence="1" id="KW-0479">Metal-binding</keyword>
<gene>
    <name evidence="5" type="ORF">MIND_00107900</name>
</gene>
<name>A0A8H6TCA4_9AGAR</name>
<evidence type="ECO:0000256" key="1">
    <source>
        <dbReference type="ARBA" id="ARBA00022723"/>
    </source>
</evidence>
<feature type="region of interest" description="Disordered" evidence="3">
    <location>
        <begin position="16"/>
        <end position="35"/>
    </location>
</feature>
<dbReference type="Pfam" id="PF04082">
    <property type="entry name" value="Fungal_trans"/>
    <property type="match status" value="1"/>
</dbReference>
<keyword evidence="6" id="KW-1185">Reference proteome</keyword>
<dbReference type="EMBL" id="JACAZF010000001">
    <property type="protein sequence ID" value="KAF7315913.1"/>
    <property type="molecule type" value="Genomic_DNA"/>
</dbReference>
<feature type="compositionally biased region" description="Acidic residues" evidence="3">
    <location>
        <begin position="441"/>
        <end position="459"/>
    </location>
</feature>
<reference evidence="5" key="1">
    <citation type="submission" date="2020-05" db="EMBL/GenBank/DDBJ databases">
        <title>Mycena genomes resolve the evolution of fungal bioluminescence.</title>
        <authorList>
            <person name="Tsai I.J."/>
        </authorList>
    </citation>
    <scope>NUCLEOTIDE SEQUENCE</scope>
    <source>
        <strain evidence="5">171206Taipei</strain>
    </source>
</reference>
<accession>A0A8H6TCA4</accession>
<feature type="domain" description="Zn(2)-C6 fungal-type" evidence="4">
    <location>
        <begin position="39"/>
        <end position="72"/>
    </location>
</feature>
<dbReference type="SUPFAM" id="SSF57701">
    <property type="entry name" value="Zn2/Cys6 DNA-binding domain"/>
    <property type="match status" value="1"/>
</dbReference>
<dbReference type="SMART" id="SM00066">
    <property type="entry name" value="GAL4"/>
    <property type="match status" value="1"/>
</dbReference>
<keyword evidence="2" id="KW-0539">Nucleus</keyword>
<dbReference type="Pfam" id="PF00172">
    <property type="entry name" value="Zn_clus"/>
    <property type="match status" value="1"/>
</dbReference>
<dbReference type="GO" id="GO:0006351">
    <property type="term" value="P:DNA-templated transcription"/>
    <property type="evidence" value="ECO:0007669"/>
    <property type="project" value="InterPro"/>
</dbReference>
<dbReference type="InterPro" id="IPR036864">
    <property type="entry name" value="Zn2-C6_fun-type_DNA-bd_sf"/>
</dbReference>
<dbReference type="PROSITE" id="PS50048">
    <property type="entry name" value="ZN2_CY6_FUNGAL_2"/>
    <property type="match status" value="1"/>
</dbReference>